<sequence>MLRIYVDDRELNSGIPEILRELGIAVIIKQLSVGDYVISEDTAVERKTVSDLVNSVFDKRFFDQLERLSSTYANPFLVIEGDVTRIREITDRWKAVNSALVSATLSFNVKVLYSIDKRETAEILKKISEKVSSESKKRGITLHDKPKFENIKQEQEYLVEAFPQIGEILAKKLLEYFGTVRSICNASISELEKAIGSRRKAEEIFKIINTPYNTPSANSDSKRSLLDYFK</sequence>
<evidence type="ECO:0000313" key="1">
    <source>
        <dbReference type="EMBL" id="MEW9490744.1"/>
    </source>
</evidence>
<dbReference type="EMBL" id="JZWS03000001">
    <property type="protein sequence ID" value="MEW9490744.1"/>
    <property type="molecule type" value="Genomic_DNA"/>
</dbReference>
<proteinExistence type="predicted"/>
<organism evidence="1 2">
    <name type="scientific">Candidatus Aramenus sulfurataquae</name>
    <dbReference type="NCBI Taxonomy" id="1326980"/>
    <lineage>
        <taxon>Archaea</taxon>
        <taxon>Thermoproteota</taxon>
        <taxon>Thermoprotei</taxon>
        <taxon>Sulfolobales</taxon>
        <taxon>Sulfolobaceae</taxon>
        <taxon>Candidatus Aramenus</taxon>
    </lineage>
</organism>
<evidence type="ECO:0000313" key="2">
    <source>
        <dbReference type="Proteomes" id="UP000053480"/>
    </source>
</evidence>
<gene>
    <name evidence="1" type="primary">xpf</name>
    <name evidence="1" type="ORF">TQ35_0000790</name>
</gene>
<accession>A0ACC6TLT2</accession>
<dbReference type="Proteomes" id="UP000053480">
    <property type="component" value="Unassembled WGS sequence"/>
</dbReference>
<keyword evidence="1" id="KW-0540">Nuclease</keyword>
<keyword evidence="1" id="KW-0255">Endonuclease</keyword>
<name>A0ACC6TLT2_9CREN</name>
<reference evidence="1" key="1">
    <citation type="submission" date="2024-07" db="EMBL/GenBank/DDBJ databases">
        <title>Metagenome and Metagenome-Assembled Genomes of Archaea from a hot spring from the geothermal field of Los Azufres, Mexico.</title>
        <authorList>
            <person name="Marin-Paredes R."/>
            <person name="Martinez-Romero E."/>
            <person name="Servin-Garciduenas L.E."/>
        </authorList>
    </citation>
    <scope>NUCLEOTIDE SEQUENCE</scope>
    <source>
        <strain evidence="1">AZ1-454</strain>
    </source>
</reference>
<keyword evidence="1" id="KW-0378">Hydrolase</keyword>
<protein>
    <submittedName>
        <fullName evidence="1">3'-flap repair endonuclease Xpf</fullName>
    </submittedName>
</protein>
<comment type="caution">
    <text evidence="1">The sequence shown here is derived from an EMBL/GenBank/DDBJ whole genome shotgun (WGS) entry which is preliminary data.</text>
</comment>